<dbReference type="InterPro" id="IPR029063">
    <property type="entry name" value="SAM-dependent_MTases_sf"/>
</dbReference>
<dbReference type="GO" id="GO:0032259">
    <property type="term" value="P:methylation"/>
    <property type="evidence" value="ECO:0007669"/>
    <property type="project" value="UniProtKB-KW"/>
</dbReference>
<dbReference type="CDD" id="cd02440">
    <property type="entry name" value="AdoMet_MTases"/>
    <property type="match status" value="1"/>
</dbReference>
<reference evidence="5" key="1">
    <citation type="journal article" date="2012" name="Proc. Natl. Acad. Sci. U.S.A.">
        <title>Antigenic diversity is generated by distinct evolutionary mechanisms in African trypanosome species.</title>
        <authorList>
            <person name="Jackson A.P."/>
            <person name="Berry A."/>
            <person name="Aslett M."/>
            <person name="Allison H.C."/>
            <person name="Burton P."/>
            <person name="Vavrova-Anderson J."/>
            <person name="Brown R."/>
            <person name="Browne H."/>
            <person name="Corton N."/>
            <person name="Hauser H."/>
            <person name="Gamble J."/>
            <person name="Gilderthorp R."/>
            <person name="Marcello L."/>
            <person name="McQuillan J."/>
            <person name="Otto T.D."/>
            <person name="Quail M.A."/>
            <person name="Sanders M.J."/>
            <person name="van Tonder A."/>
            <person name="Ginger M.L."/>
            <person name="Field M.C."/>
            <person name="Barry J.D."/>
            <person name="Hertz-Fowler C."/>
            <person name="Berriman M."/>
        </authorList>
    </citation>
    <scope>NUCLEOTIDE SEQUENCE</scope>
    <source>
        <strain evidence="5">Y486</strain>
    </source>
</reference>
<gene>
    <name evidence="5" type="ORF">TVY486_0905470</name>
</gene>
<evidence type="ECO:0000256" key="1">
    <source>
        <dbReference type="ARBA" id="ARBA00009725"/>
    </source>
</evidence>
<dbReference type="InterPro" id="IPR026113">
    <property type="entry name" value="METTL2/6/8-like"/>
</dbReference>
<dbReference type="GO" id="GO:0008173">
    <property type="term" value="F:RNA methyltransferase activity"/>
    <property type="evidence" value="ECO:0007669"/>
    <property type="project" value="UniProtKB-ARBA"/>
</dbReference>
<dbReference type="PANTHER" id="PTHR22809">
    <property type="entry name" value="METHYLTRANSFERASE-RELATED"/>
    <property type="match status" value="1"/>
</dbReference>
<comment type="similarity">
    <text evidence="1">Belongs to the methyltransferase superfamily. METL family.</text>
</comment>
<dbReference type="PANTHER" id="PTHR22809:SF5">
    <property type="entry name" value="TRNA N(3)-METHYLCYTIDINE METHYLTRANSFERASE METTL6"/>
    <property type="match status" value="1"/>
</dbReference>
<name>G0U371_TRYVY</name>
<feature type="region of interest" description="Disordered" evidence="4">
    <location>
        <begin position="1"/>
        <end position="20"/>
    </location>
</feature>
<dbReference type="EMBL" id="HE573025">
    <property type="protein sequence ID" value="CCC50726.1"/>
    <property type="molecule type" value="Genomic_DNA"/>
</dbReference>
<evidence type="ECO:0000256" key="4">
    <source>
        <dbReference type="SAM" id="MobiDB-lite"/>
    </source>
</evidence>
<evidence type="ECO:0000256" key="3">
    <source>
        <dbReference type="ARBA" id="ARBA00022679"/>
    </source>
</evidence>
<evidence type="ECO:0000256" key="2">
    <source>
        <dbReference type="ARBA" id="ARBA00022603"/>
    </source>
</evidence>
<keyword evidence="3" id="KW-0808">Transferase</keyword>
<dbReference type="SUPFAM" id="SSF53335">
    <property type="entry name" value="S-adenosyl-L-methionine-dependent methyltransferases"/>
    <property type="match status" value="1"/>
</dbReference>
<dbReference type="VEuPathDB" id="TriTrypDB:TvY486_0905470"/>
<dbReference type="Gene3D" id="3.40.50.150">
    <property type="entry name" value="Vaccinia Virus protein VP39"/>
    <property type="match status" value="1"/>
</dbReference>
<dbReference type="GO" id="GO:0008757">
    <property type="term" value="F:S-adenosylmethionine-dependent methyltransferase activity"/>
    <property type="evidence" value="ECO:0007669"/>
    <property type="project" value="UniProtKB-ARBA"/>
</dbReference>
<keyword evidence="2" id="KW-0489">Methyltransferase</keyword>
<protein>
    <recommendedName>
        <fullName evidence="6">Methyltransferase domain-containing protein</fullName>
    </recommendedName>
</protein>
<organism evidence="5">
    <name type="scientific">Trypanosoma vivax (strain Y486)</name>
    <dbReference type="NCBI Taxonomy" id="1055687"/>
    <lineage>
        <taxon>Eukaryota</taxon>
        <taxon>Discoba</taxon>
        <taxon>Euglenozoa</taxon>
        <taxon>Kinetoplastea</taxon>
        <taxon>Metakinetoplastina</taxon>
        <taxon>Trypanosomatida</taxon>
        <taxon>Trypanosomatidae</taxon>
        <taxon>Trypanosoma</taxon>
        <taxon>Duttonella</taxon>
    </lineage>
</organism>
<dbReference type="AlphaFoldDB" id="G0U371"/>
<sequence>MTNSVDRSAGKRPRERPFVEDYRPYTGGQLACIMRRESPHESHWNMYYRNNGMNGYRDRHYILREFSEFREALKKLENEGEGGDVVWMEVGCGVGNAIFPILEEYGHVDGWRVVAFDISSVAISLLQQKQNSLPCIQRDKLYALV</sequence>
<evidence type="ECO:0000313" key="5">
    <source>
        <dbReference type="EMBL" id="CCC50726.1"/>
    </source>
</evidence>
<proteinExistence type="inferred from homology"/>
<accession>G0U371</accession>
<evidence type="ECO:0008006" key="6">
    <source>
        <dbReference type="Google" id="ProtNLM"/>
    </source>
</evidence>